<proteinExistence type="predicted"/>
<feature type="region of interest" description="Disordered" evidence="1">
    <location>
        <begin position="1"/>
        <end position="80"/>
    </location>
</feature>
<feature type="region of interest" description="Disordered" evidence="1">
    <location>
        <begin position="143"/>
        <end position="182"/>
    </location>
</feature>
<organism evidence="2 3">
    <name type="scientific">Aphanomyces astaci</name>
    <name type="common">Crayfish plague agent</name>
    <dbReference type="NCBI Taxonomy" id="112090"/>
    <lineage>
        <taxon>Eukaryota</taxon>
        <taxon>Sar</taxon>
        <taxon>Stramenopiles</taxon>
        <taxon>Oomycota</taxon>
        <taxon>Saprolegniomycetes</taxon>
        <taxon>Saprolegniales</taxon>
        <taxon>Verrucalvaceae</taxon>
        <taxon>Aphanomyces</taxon>
    </lineage>
</organism>
<gene>
    <name evidence="2" type="ORF">DYB25_011221</name>
</gene>
<evidence type="ECO:0000313" key="2">
    <source>
        <dbReference type="EMBL" id="RHY12934.1"/>
    </source>
</evidence>
<dbReference type="Proteomes" id="UP000266239">
    <property type="component" value="Unassembled WGS sequence"/>
</dbReference>
<feature type="compositionally biased region" description="Polar residues" evidence="1">
    <location>
        <begin position="154"/>
        <end position="168"/>
    </location>
</feature>
<protein>
    <submittedName>
        <fullName evidence="2">Uncharacterized protein</fullName>
    </submittedName>
</protein>
<comment type="caution">
    <text evidence="2">The sequence shown here is derived from an EMBL/GenBank/DDBJ whole genome shotgun (WGS) entry which is preliminary data.</text>
</comment>
<dbReference type="EMBL" id="QUTA01006057">
    <property type="protein sequence ID" value="RHY12934.1"/>
    <property type="molecule type" value="Genomic_DNA"/>
</dbReference>
<feature type="compositionally biased region" description="Basic residues" evidence="1">
    <location>
        <begin position="23"/>
        <end position="35"/>
    </location>
</feature>
<evidence type="ECO:0000256" key="1">
    <source>
        <dbReference type="SAM" id="MobiDB-lite"/>
    </source>
</evidence>
<sequence>MEATPMGPNGTGESGATMERNKVSTKGKASKKAPPKAKSVATASTYGKAKLNATPKITRTVWQLPNTAADGEQSLPDTWSEARRELLQRIQLAYPSDSEKETKDDPDVASRLLLSYIRQYGIGGVAEYADRIAAPLQLAVDHQPPKRPAPEFDASTNVAKRTKSALSSRTHRSQNKQAVLDGQRLYREKQRVVKAKLAASAAKKEYQACEEISNSSS</sequence>
<accession>A0A397B338</accession>
<evidence type="ECO:0000313" key="3">
    <source>
        <dbReference type="Proteomes" id="UP000266239"/>
    </source>
</evidence>
<dbReference type="AlphaFoldDB" id="A0A397B338"/>
<dbReference type="VEuPathDB" id="FungiDB:H257_13453"/>
<name>A0A397B338_APHAT</name>
<reference evidence="2 3" key="1">
    <citation type="submission" date="2018-08" db="EMBL/GenBank/DDBJ databases">
        <title>Aphanomyces genome sequencing and annotation.</title>
        <authorList>
            <person name="Minardi D."/>
            <person name="Oidtmann B."/>
            <person name="Van Der Giezen M."/>
            <person name="Studholme D.J."/>
        </authorList>
    </citation>
    <scope>NUCLEOTIDE SEQUENCE [LARGE SCALE GENOMIC DNA]</scope>
    <source>
        <strain evidence="2 3">Yx</strain>
    </source>
</reference>
<feature type="compositionally biased region" description="Polar residues" evidence="1">
    <location>
        <begin position="55"/>
        <end position="66"/>
    </location>
</feature>